<accession>A0ABP1QIV4</accession>
<evidence type="ECO:0000313" key="1">
    <source>
        <dbReference type="EMBL" id="CAL8104801.1"/>
    </source>
</evidence>
<evidence type="ECO:0000313" key="2">
    <source>
        <dbReference type="Proteomes" id="UP001642540"/>
    </source>
</evidence>
<gene>
    <name evidence="1" type="ORF">ODALV1_LOCUS11862</name>
</gene>
<keyword evidence="2" id="KW-1185">Reference proteome</keyword>
<reference evidence="1 2" key="1">
    <citation type="submission" date="2024-08" db="EMBL/GenBank/DDBJ databases">
        <authorList>
            <person name="Cucini C."/>
            <person name="Frati F."/>
        </authorList>
    </citation>
    <scope>NUCLEOTIDE SEQUENCE [LARGE SCALE GENOMIC DNA]</scope>
</reference>
<proteinExistence type="predicted"/>
<name>A0ABP1QIV4_9HEXA</name>
<comment type="caution">
    <text evidence="1">The sequence shown here is derived from an EMBL/GenBank/DDBJ whole genome shotgun (WGS) entry which is preliminary data.</text>
</comment>
<protein>
    <submittedName>
        <fullName evidence="1">Uncharacterized protein</fullName>
    </submittedName>
</protein>
<dbReference type="EMBL" id="CAXLJM020000036">
    <property type="protein sequence ID" value="CAL8104801.1"/>
    <property type="molecule type" value="Genomic_DNA"/>
</dbReference>
<dbReference type="Proteomes" id="UP001642540">
    <property type="component" value="Unassembled WGS sequence"/>
</dbReference>
<organism evidence="1 2">
    <name type="scientific">Orchesella dallaii</name>
    <dbReference type="NCBI Taxonomy" id="48710"/>
    <lineage>
        <taxon>Eukaryota</taxon>
        <taxon>Metazoa</taxon>
        <taxon>Ecdysozoa</taxon>
        <taxon>Arthropoda</taxon>
        <taxon>Hexapoda</taxon>
        <taxon>Collembola</taxon>
        <taxon>Entomobryomorpha</taxon>
        <taxon>Entomobryoidea</taxon>
        <taxon>Orchesellidae</taxon>
        <taxon>Orchesellinae</taxon>
        <taxon>Orchesella</taxon>
    </lineage>
</organism>
<sequence>MNNKDITDQYGKTGLVGLARNLGGKRATVAQLLLPLNRAENDEARFERKQCVLNLSWKNAIT</sequence>